<dbReference type="RefSeq" id="WP_190970279.1">
    <property type="nucleotide sequence ID" value="NZ_JACJTB010000047.1"/>
</dbReference>
<evidence type="ECO:0000259" key="2">
    <source>
        <dbReference type="Pfam" id="PF21053"/>
    </source>
</evidence>
<feature type="domain" description="DUF3598" evidence="1">
    <location>
        <begin position="1"/>
        <end position="129"/>
    </location>
</feature>
<sequence>MTSQWEYLLKNLGEWQGSFTRFSPQGVLLNDVKSVVSLEGLNDNKTIHQVVSREGQEDLVLEYSSLSKATLFFENGAFSQGSIQLAPFTEFGAELSLIYENRRVRLVQLFDKNGQLDKITLIREHLAGTEPVEHPPLTVNDLLGEWHGEAITVYPDWRSPDTFSSTLKLHLDDTGRLVQSLTFGERTITSTATIKDSIIHFDQDPQKQVQILLLPNGASATSPLQVKLRQPLFLEVGWLIQPNLRQRMVRSYNDKGEWVSLTLVTEQKV</sequence>
<evidence type="ECO:0000259" key="1">
    <source>
        <dbReference type="Pfam" id="PF12204"/>
    </source>
</evidence>
<dbReference type="Pfam" id="PF12204">
    <property type="entry name" value="DUF3598_N"/>
    <property type="match status" value="1"/>
</dbReference>
<dbReference type="InterPro" id="IPR012674">
    <property type="entry name" value="Calycin"/>
</dbReference>
<dbReference type="EMBL" id="JACJTB010000047">
    <property type="protein sequence ID" value="MBD2597638.1"/>
    <property type="molecule type" value="Genomic_DNA"/>
</dbReference>
<organism evidence="3 4">
    <name type="scientific">Nostoc spongiaeforme FACHB-130</name>
    <dbReference type="NCBI Taxonomy" id="1357510"/>
    <lineage>
        <taxon>Bacteria</taxon>
        <taxon>Bacillati</taxon>
        <taxon>Cyanobacteriota</taxon>
        <taxon>Cyanophyceae</taxon>
        <taxon>Nostocales</taxon>
        <taxon>Nostocaceae</taxon>
        <taxon>Nostoc</taxon>
    </lineage>
</organism>
<accession>A0ABR8G359</accession>
<dbReference type="PANTHER" id="PTHR33404">
    <property type="entry name" value="CELL DIVISION TOPOLOGICAL SPECIFICITY FACTOR HOMOLOG, CHLOROPLASTIC"/>
    <property type="match status" value="1"/>
</dbReference>
<dbReference type="InterPro" id="IPR022017">
    <property type="entry name" value="BFA1-like_DUF3598"/>
</dbReference>
<dbReference type="SUPFAM" id="SSF50814">
    <property type="entry name" value="Lipocalins"/>
    <property type="match status" value="2"/>
</dbReference>
<dbReference type="InterPro" id="IPR048378">
    <property type="entry name" value="BFA1-like_C"/>
</dbReference>
<reference evidence="3 4" key="1">
    <citation type="journal article" date="2020" name="ISME J.">
        <title>Comparative genomics reveals insights into cyanobacterial evolution and habitat adaptation.</title>
        <authorList>
            <person name="Chen M.Y."/>
            <person name="Teng W.K."/>
            <person name="Zhao L."/>
            <person name="Hu C.X."/>
            <person name="Zhou Y.K."/>
            <person name="Han B.P."/>
            <person name="Song L.R."/>
            <person name="Shu W.S."/>
        </authorList>
    </citation>
    <scope>NUCLEOTIDE SEQUENCE [LARGE SCALE GENOMIC DNA]</scope>
    <source>
        <strain evidence="3 4">FACHB-130</strain>
    </source>
</reference>
<protein>
    <submittedName>
        <fullName evidence="3">DUF3598 family protein</fullName>
    </submittedName>
</protein>
<feature type="domain" description="Biogenesis factor required for ATP synthase 1-like C-terminal" evidence="2">
    <location>
        <begin position="133"/>
        <end position="269"/>
    </location>
</feature>
<gene>
    <name evidence="3" type="ORF">H6G74_25430</name>
</gene>
<proteinExistence type="predicted"/>
<dbReference type="Gene3D" id="2.40.128.20">
    <property type="match status" value="2"/>
</dbReference>
<name>A0ABR8G359_9NOSO</name>
<dbReference type="Proteomes" id="UP000603457">
    <property type="component" value="Unassembled WGS sequence"/>
</dbReference>
<evidence type="ECO:0000313" key="3">
    <source>
        <dbReference type="EMBL" id="MBD2597638.1"/>
    </source>
</evidence>
<keyword evidence="4" id="KW-1185">Reference proteome</keyword>
<evidence type="ECO:0000313" key="4">
    <source>
        <dbReference type="Proteomes" id="UP000603457"/>
    </source>
</evidence>
<comment type="caution">
    <text evidence="3">The sequence shown here is derived from an EMBL/GenBank/DDBJ whole genome shotgun (WGS) entry which is preliminary data.</text>
</comment>
<dbReference type="Pfam" id="PF21053">
    <property type="entry name" value="BFA1_C"/>
    <property type="match status" value="1"/>
</dbReference>
<dbReference type="PANTHER" id="PTHR33404:SF1">
    <property type="entry name" value="SLL0497 PROTEIN"/>
    <property type="match status" value="1"/>
</dbReference>